<dbReference type="EMBL" id="ADBJ01000025">
    <property type="protein sequence ID" value="EFA81674.1"/>
    <property type="molecule type" value="Genomic_DNA"/>
</dbReference>
<dbReference type="NCBIfam" id="TIGR01068">
    <property type="entry name" value="thioredoxin"/>
    <property type="match status" value="1"/>
</dbReference>
<evidence type="ECO:0000256" key="3">
    <source>
        <dbReference type="ARBA" id="ARBA00023157"/>
    </source>
</evidence>
<dbReference type="Pfam" id="PF00085">
    <property type="entry name" value="Thioredoxin"/>
    <property type="match status" value="1"/>
</dbReference>
<sequence>MSVFRSASSLFLNGGVNRASFLSTRFYFTKADDVKSFDKFLDDNKSAVVDFYADWCGPCRMMNPVLEKTFNNVKDTKLAKLDIDKLPAIAEEFGVSSIPTIIGFKDGKEVVRVIGAVNEKKLLDLIEKTK</sequence>
<keyword evidence="2" id="KW-0249">Electron transport</keyword>
<comment type="caution">
    <text evidence="6">The sequence shown here is derived from an EMBL/GenBank/DDBJ whole genome shotgun (WGS) entry which is preliminary data.</text>
</comment>
<name>D3BAT7_HETP5</name>
<dbReference type="PROSITE" id="PS51352">
    <property type="entry name" value="THIOREDOXIN_2"/>
    <property type="match status" value="1"/>
</dbReference>
<feature type="domain" description="Thioredoxin" evidence="5">
    <location>
        <begin position="1"/>
        <end position="130"/>
    </location>
</feature>
<dbReference type="InParanoid" id="D3BAT7"/>
<dbReference type="GO" id="GO:0005737">
    <property type="term" value="C:cytoplasm"/>
    <property type="evidence" value="ECO:0007669"/>
    <property type="project" value="TreeGrafter"/>
</dbReference>
<evidence type="ECO:0000256" key="4">
    <source>
        <dbReference type="ARBA" id="ARBA00023284"/>
    </source>
</evidence>
<reference evidence="6 7" key="1">
    <citation type="journal article" date="2011" name="Genome Res.">
        <title>Phylogeny-wide analysis of social amoeba genomes highlights ancient origins for complex intercellular communication.</title>
        <authorList>
            <person name="Heidel A.J."/>
            <person name="Lawal H.M."/>
            <person name="Felder M."/>
            <person name="Schilde C."/>
            <person name="Helps N.R."/>
            <person name="Tunggal B."/>
            <person name="Rivero F."/>
            <person name="John U."/>
            <person name="Schleicher M."/>
            <person name="Eichinger L."/>
            <person name="Platzer M."/>
            <person name="Noegel A.A."/>
            <person name="Schaap P."/>
            <person name="Gloeckner G."/>
        </authorList>
    </citation>
    <scope>NUCLEOTIDE SEQUENCE [LARGE SCALE GENOMIC DNA]</scope>
    <source>
        <strain evidence="7">ATCC 26659 / Pp 5 / PN500</strain>
    </source>
</reference>
<organism evidence="6 7">
    <name type="scientific">Heterostelium pallidum (strain ATCC 26659 / Pp 5 / PN500)</name>
    <name type="common">Cellular slime mold</name>
    <name type="synonym">Polysphondylium pallidum</name>
    <dbReference type="NCBI Taxonomy" id="670386"/>
    <lineage>
        <taxon>Eukaryota</taxon>
        <taxon>Amoebozoa</taxon>
        <taxon>Evosea</taxon>
        <taxon>Eumycetozoa</taxon>
        <taxon>Dictyostelia</taxon>
        <taxon>Acytosteliales</taxon>
        <taxon>Acytosteliaceae</taxon>
        <taxon>Heterostelium</taxon>
    </lineage>
</organism>
<dbReference type="GO" id="GO:0015035">
    <property type="term" value="F:protein-disulfide reductase activity"/>
    <property type="evidence" value="ECO:0007669"/>
    <property type="project" value="InterPro"/>
</dbReference>
<dbReference type="FunCoup" id="D3BAT7">
    <property type="interactions" value="99"/>
</dbReference>
<dbReference type="Proteomes" id="UP000001396">
    <property type="component" value="Unassembled WGS sequence"/>
</dbReference>
<keyword evidence="3" id="KW-1015">Disulfide bond</keyword>
<dbReference type="STRING" id="670386.D3BAT7"/>
<dbReference type="CDD" id="cd02947">
    <property type="entry name" value="TRX_family"/>
    <property type="match status" value="1"/>
</dbReference>
<dbReference type="SUPFAM" id="SSF52833">
    <property type="entry name" value="Thioredoxin-like"/>
    <property type="match status" value="1"/>
</dbReference>
<dbReference type="InterPro" id="IPR005746">
    <property type="entry name" value="Thioredoxin"/>
</dbReference>
<evidence type="ECO:0000313" key="7">
    <source>
        <dbReference type="Proteomes" id="UP000001396"/>
    </source>
</evidence>
<dbReference type="AlphaFoldDB" id="D3BAT7"/>
<accession>D3BAT7</accession>
<keyword evidence="1" id="KW-0813">Transport</keyword>
<dbReference type="Gene3D" id="3.40.30.10">
    <property type="entry name" value="Glutaredoxin"/>
    <property type="match status" value="1"/>
</dbReference>
<dbReference type="PRINTS" id="PR00421">
    <property type="entry name" value="THIOREDOXIN"/>
</dbReference>
<evidence type="ECO:0000313" key="6">
    <source>
        <dbReference type="EMBL" id="EFA81674.1"/>
    </source>
</evidence>
<protein>
    <submittedName>
        <fullName evidence="6">Thioredoxin</fullName>
    </submittedName>
</protein>
<gene>
    <name evidence="6" type="primary">trxC</name>
    <name evidence="6" type="ORF">PPL_05668</name>
</gene>
<dbReference type="PANTHER" id="PTHR45663:SF11">
    <property type="entry name" value="GEO12009P1"/>
    <property type="match status" value="1"/>
</dbReference>
<dbReference type="PANTHER" id="PTHR45663">
    <property type="entry name" value="GEO12009P1"/>
    <property type="match status" value="1"/>
</dbReference>
<evidence type="ECO:0000256" key="1">
    <source>
        <dbReference type="ARBA" id="ARBA00022448"/>
    </source>
</evidence>
<evidence type="ECO:0000259" key="5">
    <source>
        <dbReference type="PROSITE" id="PS51352"/>
    </source>
</evidence>
<dbReference type="PROSITE" id="PS00194">
    <property type="entry name" value="THIOREDOXIN_1"/>
    <property type="match status" value="1"/>
</dbReference>
<dbReference type="InterPro" id="IPR036249">
    <property type="entry name" value="Thioredoxin-like_sf"/>
</dbReference>
<keyword evidence="4" id="KW-0676">Redox-active center</keyword>
<keyword evidence="7" id="KW-1185">Reference proteome</keyword>
<dbReference type="RefSeq" id="XP_020433791.1">
    <property type="nucleotide sequence ID" value="XM_020576542.1"/>
</dbReference>
<dbReference type="GeneID" id="31361152"/>
<evidence type="ECO:0000256" key="2">
    <source>
        <dbReference type="ARBA" id="ARBA00022982"/>
    </source>
</evidence>
<dbReference type="OMA" id="WCIPSVF"/>
<proteinExistence type="predicted"/>
<dbReference type="InterPro" id="IPR013766">
    <property type="entry name" value="Thioredoxin_domain"/>
</dbReference>
<dbReference type="InterPro" id="IPR017937">
    <property type="entry name" value="Thioredoxin_CS"/>
</dbReference>